<dbReference type="RefSeq" id="WP_069834083.1">
    <property type="nucleotide sequence ID" value="NZ_MDGQ01000003.1"/>
</dbReference>
<dbReference type="PANTHER" id="PTHR43630:SF1">
    <property type="entry name" value="POLY-BETA-1,6-N-ACETYL-D-GLUCOSAMINE SYNTHASE"/>
    <property type="match status" value="1"/>
</dbReference>
<dbReference type="Pfam" id="PF00535">
    <property type="entry name" value="Glycos_transf_2"/>
    <property type="match status" value="1"/>
</dbReference>
<evidence type="ECO:0000256" key="3">
    <source>
        <dbReference type="ARBA" id="ARBA00022679"/>
    </source>
</evidence>
<evidence type="ECO:0000256" key="2">
    <source>
        <dbReference type="ARBA" id="ARBA00022676"/>
    </source>
</evidence>
<sequence>MKYSIVSPVKNEELYVEKTILSVVAQTLTPTEWLIVDDGSTDDTLVILRKYEEKYDWIRVISNPSHDEQRAGGSKVMRAFYIGYEALASREIDFIVKLDGDLELPKEYFQTVANTFDQNPKVGICGGYIKNKIGDKLIQEGELDYHVRGAFKSVRMKCFQEIGGFKVIWNWDGLDSMQAMMNGWETKVFDLPVIHYRPTSSAYNPVKFHFKDGRYAYRLRTSFFLAFLRFIGRLKKRPILVPSIFYILGYHYALLSNDKYIIDKELGAFTNKFHTKRILDILFRR</sequence>
<dbReference type="InterPro" id="IPR001173">
    <property type="entry name" value="Glyco_trans_2-like"/>
</dbReference>
<dbReference type="Proteomes" id="UP000095552">
    <property type="component" value="Unassembled WGS sequence"/>
</dbReference>
<dbReference type="PANTHER" id="PTHR43630">
    <property type="entry name" value="POLY-BETA-1,6-N-ACETYL-D-GLUCOSAMINE SYNTHASE"/>
    <property type="match status" value="1"/>
</dbReference>
<dbReference type="CDD" id="cd00761">
    <property type="entry name" value="Glyco_tranf_GTA_type"/>
    <property type="match status" value="1"/>
</dbReference>
<dbReference type="EMBL" id="MDGQ01000003">
    <property type="protein sequence ID" value="OEK06771.1"/>
    <property type="molecule type" value="Genomic_DNA"/>
</dbReference>
<evidence type="ECO:0000259" key="4">
    <source>
        <dbReference type="Pfam" id="PF00535"/>
    </source>
</evidence>
<feature type="domain" description="Glycosyltransferase 2-like" evidence="4">
    <location>
        <begin position="4"/>
        <end position="144"/>
    </location>
</feature>
<keyword evidence="2" id="KW-0328">Glycosyltransferase</keyword>
<comment type="similarity">
    <text evidence="1">Belongs to the glycosyltransferase 2 family.</text>
</comment>
<dbReference type="STRING" id="1563681.BFP71_03670"/>
<dbReference type="InterPro" id="IPR029044">
    <property type="entry name" value="Nucleotide-diphossugar_trans"/>
</dbReference>
<proteinExistence type="inferred from homology"/>
<gene>
    <name evidence="5" type="ORF">BFP71_03670</name>
</gene>
<accession>A0A1E5T5V7</accession>
<evidence type="ECO:0000313" key="6">
    <source>
        <dbReference type="Proteomes" id="UP000095552"/>
    </source>
</evidence>
<keyword evidence="3" id="KW-0808">Transferase</keyword>
<evidence type="ECO:0000313" key="5">
    <source>
        <dbReference type="EMBL" id="OEK06771.1"/>
    </source>
</evidence>
<evidence type="ECO:0000256" key="1">
    <source>
        <dbReference type="ARBA" id="ARBA00006739"/>
    </source>
</evidence>
<reference evidence="5 6" key="1">
    <citation type="submission" date="2016-08" db="EMBL/GenBank/DDBJ databases">
        <title>Draft genome of Fabibacter sp. strain SK-8.</title>
        <authorList>
            <person name="Wong S.-K."/>
            <person name="Hamasaki K."/>
            <person name="Yoshizawa S."/>
        </authorList>
    </citation>
    <scope>NUCLEOTIDE SEQUENCE [LARGE SCALE GENOMIC DNA]</scope>
    <source>
        <strain evidence="5 6">SK-8</strain>
    </source>
</reference>
<name>A0A1E5T5V7_9BACT</name>
<protein>
    <recommendedName>
        <fullName evidence="4">Glycosyltransferase 2-like domain-containing protein</fullName>
    </recommendedName>
</protein>
<comment type="caution">
    <text evidence="5">The sequence shown here is derived from an EMBL/GenBank/DDBJ whole genome shotgun (WGS) entry which is preliminary data.</text>
</comment>
<dbReference type="OrthoDB" id="6307329at2"/>
<dbReference type="Gene3D" id="3.90.550.10">
    <property type="entry name" value="Spore Coat Polysaccharide Biosynthesis Protein SpsA, Chain A"/>
    <property type="match status" value="1"/>
</dbReference>
<dbReference type="SUPFAM" id="SSF53448">
    <property type="entry name" value="Nucleotide-diphospho-sugar transferases"/>
    <property type="match status" value="1"/>
</dbReference>
<dbReference type="AlphaFoldDB" id="A0A1E5T5V7"/>
<organism evidence="5 6">
    <name type="scientific">Roseivirga misakiensis</name>
    <dbReference type="NCBI Taxonomy" id="1563681"/>
    <lineage>
        <taxon>Bacteria</taxon>
        <taxon>Pseudomonadati</taxon>
        <taxon>Bacteroidota</taxon>
        <taxon>Cytophagia</taxon>
        <taxon>Cytophagales</taxon>
        <taxon>Roseivirgaceae</taxon>
        <taxon>Roseivirga</taxon>
    </lineage>
</organism>
<keyword evidence="6" id="KW-1185">Reference proteome</keyword>
<dbReference type="GO" id="GO:0016757">
    <property type="term" value="F:glycosyltransferase activity"/>
    <property type="evidence" value="ECO:0007669"/>
    <property type="project" value="UniProtKB-KW"/>
</dbReference>